<dbReference type="EMBL" id="JBHRSB010000001">
    <property type="protein sequence ID" value="MFC2998939.1"/>
    <property type="molecule type" value="Genomic_DNA"/>
</dbReference>
<name>A0ABV7BPB3_9PROT</name>
<comment type="caution">
    <text evidence="2">The sequence shown here is derived from an EMBL/GenBank/DDBJ whole genome shotgun (WGS) entry which is preliminary data.</text>
</comment>
<dbReference type="Proteomes" id="UP001595420">
    <property type="component" value="Unassembled WGS sequence"/>
</dbReference>
<organism evidence="2 3">
    <name type="scientific">Falsiroseomonas tokyonensis</name>
    <dbReference type="NCBI Taxonomy" id="430521"/>
    <lineage>
        <taxon>Bacteria</taxon>
        <taxon>Pseudomonadati</taxon>
        <taxon>Pseudomonadota</taxon>
        <taxon>Alphaproteobacteria</taxon>
        <taxon>Acetobacterales</taxon>
        <taxon>Roseomonadaceae</taxon>
        <taxon>Falsiroseomonas</taxon>
    </lineage>
</organism>
<evidence type="ECO:0000256" key="1">
    <source>
        <dbReference type="SAM" id="MobiDB-lite"/>
    </source>
</evidence>
<sequence>MRRVGLLLLAGLATGCAQPDRADPALVLQEALASHQASLAGIAPRPAAAGGEGTLPPPPQPATHPAAIVQGLREAPPTMAGQLVGHPPDRVTAWLGAPRLRREEGQAEIWHYQGPQCHLDLVLYRDDAPGGGMRVAFAAARAIGTTRRGEAACLRDIARGPSQDRLPPVPDAGPEAPAPLPEPSAVPASI</sequence>
<dbReference type="PROSITE" id="PS51257">
    <property type="entry name" value="PROKAR_LIPOPROTEIN"/>
    <property type="match status" value="1"/>
</dbReference>
<protein>
    <submittedName>
        <fullName evidence="2">Uncharacterized protein</fullName>
    </submittedName>
</protein>
<evidence type="ECO:0000313" key="3">
    <source>
        <dbReference type="Proteomes" id="UP001595420"/>
    </source>
</evidence>
<proteinExistence type="predicted"/>
<reference evidence="3" key="1">
    <citation type="journal article" date="2019" name="Int. J. Syst. Evol. Microbiol.">
        <title>The Global Catalogue of Microorganisms (GCM) 10K type strain sequencing project: providing services to taxonomists for standard genome sequencing and annotation.</title>
        <authorList>
            <consortium name="The Broad Institute Genomics Platform"/>
            <consortium name="The Broad Institute Genome Sequencing Center for Infectious Disease"/>
            <person name="Wu L."/>
            <person name="Ma J."/>
        </authorList>
    </citation>
    <scope>NUCLEOTIDE SEQUENCE [LARGE SCALE GENOMIC DNA]</scope>
    <source>
        <strain evidence="3">CGMCC 1.16855</strain>
    </source>
</reference>
<accession>A0ABV7BPB3</accession>
<feature type="compositionally biased region" description="Pro residues" evidence="1">
    <location>
        <begin position="167"/>
        <end position="184"/>
    </location>
</feature>
<keyword evidence="3" id="KW-1185">Reference proteome</keyword>
<feature type="region of interest" description="Disordered" evidence="1">
    <location>
        <begin position="157"/>
        <end position="190"/>
    </location>
</feature>
<evidence type="ECO:0000313" key="2">
    <source>
        <dbReference type="EMBL" id="MFC2998939.1"/>
    </source>
</evidence>
<feature type="region of interest" description="Disordered" evidence="1">
    <location>
        <begin position="44"/>
        <end position="65"/>
    </location>
</feature>
<gene>
    <name evidence="2" type="ORF">ACFOD3_03480</name>
</gene>
<dbReference type="RefSeq" id="WP_216834635.1">
    <property type="nucleotide sequence ID" value="NZ_JAFNJS010000001.1"/>
</dbReference>